<evidence type="ECO:0008006" key="3">
    <source>
        <dbReference type="Google" id="ProtNLM"/>
    </source>
</evidence>
<name>A0A9E2T869_9PSED</name>
<sequence length="62" mass="7143">MRRYLSFRCSETESLFRKGNTASSGILSMVERKLTMLDAAQWGICFVWSPNGPENIEIVDYH</sequence>
<dbReference type="AlphaFoldDB" id="A0A9E2T869"/>
<evidence type="ECO:0000313" key="2">
    <source>
        <dbReference type="Proteomes" id="UP000659438"/>
    </source>
</evidence>
<comment type="caution">
    <text evidence="1">The sequence shown here is derived from an EMBL/GenBank/DDBJ whole genome shotgun (WGS) entry which is preliminary data.</text>
</comment>
<accession>A0A9E2T869</accession>
<proteinExistence type="predicted"/>
<dbReference type="EMBL" id="JABWQX020000001">
    <property type="protein sequence ID" value="MBV4549586.1"/>
    <property type="molecule type" value="Genomic_DNA"/>
</dbReference>
<protein>
    <recommendedName>
        <fullName evidence="3">Plasmid maintenance system killer protein</fullName>
    </recommendedName>
</protein>
<dbReference type="Proteomes" id="UP000659438">
    <property type="component" value="Unassembled WGS sequence"/>
</dbReference>
<reference evidence="1 2" key="1">
    <citation type="journal article" date="2020" name="Microorganisms">
        <title>Reliable Identification of Environmental Pseudomonas Isolates Using the rpoD Gene.</title>
        <authorList>
            <consortium name="The Broad Institute Genome Sequencing Platform"/>
            <person name="Girard L."/>
            <person name="Lood C."/>
            <person name="Rokni-Zadeh H."/>
            <person name="van Noort V."/>
            <person name="Lavigne R."/>
            <person name="De Mot R."/>
        </authorList>
    </citation>
    <scope>NUCLEOTIDE SEQUENCE [LARGE SCALE GENOMIC DNA]</scope>
    <source>
        <strain evidence="1 2">SWRI102</strain>
    </source>
</reference>
<evidence type="ECO:0000313" key="1">
    <source>
        <dbReference type="EMBL" id="MBV4549586.1"/>
    </source>
</evidence>
<organism evidence="1 2">
    <name type="scientific">Pseudomonas marvdashtae</name>
    <dbReference type="NCBI Taxonomy" id="2745500"/>
    <lineage>
        <taxon>Bacteria</taxon>
        <taxon>Pseudomonadati</taxon>
        <taxon>Pseudomonadota</taxon>
        <taxon>Gammaproteobacteria</taxon>
        <taxon>Pseudomonadales</taxon>
        <taxon>Pseudomonadaceae</taxon>
        <taxon>Pseudomonas</taxon>
    </lineage>
</organism>
<gene>
    <name evidence="1" type="ORF">HU742_000285</name>
</gene>
<keyword evidence="2" id="KW-1185">Reference proteome</keyword>